<evidence type="ECO:0000256" key="1">
    <source>
        <dbReference type="SAM" id="MobiDB-lite"/>
    </source>
</evidence>
<feature type="non-terminal residue" evidence="2">
    <location>
        <position position="229"/>
    </location>
</feature>
<feature type="region of interest" description="Disordered" evidence="1">
    <location>
        <begin position="1"/>
        <end position="37"/>
    </location>
</feature>
<organism evidence="2 3">
    <name type="scientific">Thalassiosira oceanica</name>
    <name type="common">Marine diatom</name>
    <dbReference type="NCBI Taxonomy" id="159749"/>
    <lineage>
        <taxon>Eukaryota</taxon>
        <taxon>Sar</taxon>
        <taxon>Stramenopiles</taxon>
        <taxon>Ochrophyta</taxon>
        <taxon>Bacillariophyta</taxon>
        <taxon>Coscinodiscophyceae</taxon>
        <taxon>Thalassiosirophycidae</taxon>
        <taxon>Thalassiosirales</taxon>
        <taxon>Thalassiosiraceae</taxon>
        <taxon>Thalassiosira</taxon>
    </lineage>
</organism>
<proteinExistence type="predicted"/>
<reference evidence="2 3" key="1">
    <citation type="journal article" date="2012" name="Genome Biol.">
        <title>Genome and low-iron response of an oceanic diatom adapted to chronic iron limitation.</title>
        <authorList>
            <person name="Lommer M."/>
            <person name="Specht M."/>
            <person name="Roy A.S."/>
            <person name="Kraemer L."/>
            <person name="Andreson R."/>
            <person name="Gutowska M.A."/>
            <person name="Wolf J."/>
            <person name="Bergner S.V."/>
            <person name="Schilhabel M.B."/>
            <person name="Klostermeier U.C."/>
            <person name="Beiko R.G."/>
            <person name="Rosenstiel P."/>
            <person name="Hippler M."/>
            <person name="Laroche J."/>
        </authorList>
    </citation>
    <scope>NUCLEOTIDE SEQUENCE [LARGE SCALE GENOMIC DNA]</scope>
    <source>
        <strain evidence="2 3">CCMP1005</strain>
    </source>
</reference>
<dbReference type="EMBL" id="AGNL01024711">
    <property type="protein sequence ID" value="EJK58615.1"/>
    <property type="molecule type" value="Genomic_DNA"/>
</dbReference>
<protein>
    <submittedName>
        <fullName evidence="2">Uncharacterized protein</fullName>
    </submittedName>
</protein>
<evidence type="ECO:0000313" key="2">
    <source>
        <dbReference type="EMBL" id="EJK58615.1"/>
    </source>
</evidence>
<dbReference type="AlphaFoldDB" id="K0RZZ3"/>
<comment type="caution">
    <text evidence="2">The sequence shown here is derived from an EMBL/GenBank/DDBJ whole genome shotgun (WGS) entry which is preliminary data.</text>
</comment>
<sequence length="229" mass="25500">MNGEGGRTQRTARTAKGIYQRARREQPQPPPPLPTSQREMIDRIGRLQLCLLRMLAPTLAFVGSGVTPLARPLHTSGSIDNDGAATSVPHLSGDRIDAADRWLEIDSTLRDDHEFMRDCDAVVSWVGVDRDESTVIRMSQPVESRQSESDYASTFRSAKNQVPPRSAVEAIEATQRWSSNFVRRLNLCPWAGQSLDTPGAMRFWVLLVGGDDGEELIYDRLNRTIHMAG</sequence>
<gene>
    <name evidence="2" type="ORF">THAOC_21246</name>
</gene>
<dbReference type="eggNOG" id="ENOG502T707">
    <property type="taxonomic scope" value="Eukaryota"/>
</dbReference>
<dbReference type="Proteomes" id="UP000266841">
    <property type="component" value="Unassembled WGS sequence"/>
</dbReference>
<name>K0RZZ3_THAOC</name>
<keyword evidence="3" id="KW-1185">Reference proteome</keyword>
<evidence type="ECO:0000313" key="3">
    <source>
        <dbReference type="Proteomes" id="UP000266841"/>
    </source>
</evidence>
<accession>K0RZZ3</accession>